<gene>
    <name evidence="4" type="ORF">B4109_2225</name>
</gene>
<keyword evidence="3" id="KW-0472">Membrane</keyword>
<comment type="caution">
    <text evidence="4">The sequence shown here is derived from an EMBL/GenBank/DDBJ whole genome shotgun (WGS) entry which is preliminary data.</text>
</comment>
<organism evidence="4 5">
    <name type="scientific">Geobacillus stearothermophilus</name>
    <name type="common">Bacillus stearothermophilus</name>
    <dbReference type="NCBI Taxonomy" id="1422"/>
    <lineage>
        <taxon>Bacteria</taxon>
        <taxon>Bacillati</taxon>
        <taxon>Bacillota</taxon>
        <taxon>Bacilli</taxon>
        <taxon>Bacillales</taxon>
        <taxon>Anoxybacillaceae</taxon>
        <taxon>Geobacillus</taxon>
    </lineage>
</organism>
<accession>A0A150MJ74</accession>
<keyword evidence="3" id="KW-0812">Transmembrane</keyword>
<name>A0A150MJ74_GEOSE</name>
<feature type="region of interest" description="Disordered" evidence="2">
    <location>
        <begin position="111"/>
        <end position="135"/>
    </location>
</feature>
<evidence type="ECO:0000256" key="1">
    <source>
        <dbReference type="SAM" id="Coils"/>
    </source>
</evidence>
<evidence type="ECO:0000256" key="2">
    <source>
        <dbReference type="SAM" id="MobiDB-lite"/>
    </source>
</evidence>
<feature type="compositionally biased region" description="Polar residues" evidence="2">
    <location>
        <begin position="114"/>
        <end position="123"/>
    </location>
</feature>
<dbReference type="AlphaFoldDB" id="A0A150MJ74"/>
<evidence type="ECO:0000256" key="3">
    <source>
        <dbReference type="SAM" id="Phobius"/>
    </source>
</evidence>
<feature type="transmembrane region" description="Helical" evidence="3">
    <location>
        <begin position="12"/>
        <end position="32"/>
    </location>
</feature>
<dbReference type="RefSeq" id="WP_053532376.1">
    <property type="nucleotide sequence ID" value="NZ_JARTFF010000006.1"/>
</dbReference>
<keyword evidence="3" id="KW-1133">Transmembrane helix</keyword>
<feature type="region of interest" description="Disordered" evidence="2">
    <location>
        <begin position="217"/>
        <end position="239"/>
    </location>
</feature>
<reference evidence="4 5" key="1">
    <citation type="submission" date="2016-01" db="EMBL/GenBank/DDBJ databases">
        <title>Draft Genome Sequences of Seven Thermophilic Sporeformers Isolated from Foods.</title>
        <authorList>
            <person name="Berendsen E.M."/>
            <person name="Wells-Bennik M.H."/>
            <person name="Krawcyk A.O."/>
            <person name="De Jong A."/>
            <person name="Holsappel S."/>
            <person name="Eijlander R.T."/>
            <person name="Kuipers O.P."/>
        </authorList>
    </citation>
    <scope>NUCLEOTIDE SEQUENCE [LARGE SCALE GENOMIC DNA]</scope>
    <source>
        <strain evidence="4 5">B4109</strain>
    </source>
</reference>
<keyword evidence="1" id="KW-0175">Coiled coil</keyword>
<dbReference type="EMBL" id="LQYV01000096">
    <property type="protein sequence ID" value="KYD24536.1"/>
    <property type="molecule type" value="Genomic_DNA"/>
</dbReference>
<protein>
    <recommendedName>
        <fullName evidence="6">Pilus assembly protein PilO</fullName>
    </recommendedName>
</protein>
<dbReference type="PATRIC" id="fig|1422.18.peg.511"/>
<evidence type="ECO:0000313" key="4">
    <source>
        <dbReference type="EMBL" id="KYD24536.1"/>
    </source>
</evidence>
<evidence type="ECO:0000313" key="5">
    <source>
        <dbReference type="Proteomes" id="UP000075424"/>
    </source>
</evidence>
<dbReference type="GeneID" id="89611180"/>
<proteinExistence type="predicted"/>
<dbReference type="Proteomes" id="UP000075424">
    <property type="component" value="Unassembled WGS sequence"/>
</dbReference>
<evidence type="ECO:0008006" key="6">
    <source>
        <dbReference type="Google" id="ProtNLM"/>
    </source>
</evidence>
<feature type="coiled-coil region" evidence="1">
    <location>
        <begin position="38"/>
        <end position="76"/>
    </location>
</feature>
<sequence length="239" mass="26200">MMGRFGKWPLVFTGVFLLAALLFAAFYVFVLMPRYEQMDRLEAVVQSEKNVLAAMKKQAAGNREETAESLAALQRKVPVRPFADQLLLAFQKAEYISDSRLLSVSFAEGKGTGESPSQGNANGAESKAPGDKALIPPSGIQSITAQLTVESPSYYQLERFLEVLEHSERILAVEGLTFTGPPELTSTAVDVQPLAYSINVRAFYAPQLEKWKQLIPIRDVPPPSGKDNPLVEVAPSSDR</sequence>